<gene>
    <name evidence="1" type="ORF">CDL15_Pgr014037</name>
</gene>
<dbReference type="Proteomes" id="UP000197138">
    <property type="component" value="Unassembled WGS sequence"/>
</dbReference>
<dbReference type="AlphaFoldDB" id="A0A218WA94"/>
<dbReference type="EMBL" id="MTKT01004864">
    <property type="protein sequence ID" value="OWM69576.1"/>
    <property type="molecule type" value="Genomic_DNA"/>
</dbReference>
<sequence>MTSVGAAPGPSSSKYLIVVPKRHKHMTAMLNILIRSRMTQFHRDGCMVHFT</sequence>
<organism evidence="1 2">
    <name type="scientific">Punica granatum</name>
    <name type="common">Pomegranate</name>
    <dbReference type="NCBI Taxonomy" id="22663"/>
    <lineage>
        <taxon>Eukaryota</taxon>
        <taxon>Viridiplantae</taxon>
        <taxon>Streptophyta</taxon>
        <taxon>Embryophyta</taxon>
        <taxon>Tracheophyta</taxon>
        <taxon>Spermatophyta</taxon>
        <taxon>Magnoliopsida</taxon>
        <taxon>eudicotyledons</taxon>
        <taxon>Gunneridae</taxon>
        <taxon>Pentapetalae</taxon>
        <taxon>rosids</taxon>
        <taxon>malvids</taxon>
        <taxon>Myrtales</taxon>
        <taxon>Lythraceae</taxon>
        <taxon>Punica</taxon>
    </lineage>
</organism>
<reference evidence="2" key="1">
    <citation type="journal article" date="2017" name="Plant J.">
        <title>The pomegranate (Punica granatum L.) genome and the genomics of punicalagin biosynthesis.</title>
        <authorList>
            <person name="Qin G."/>
            <person name="Xu C."/>
            <person name="Ming R."/>
            <person name="Tang H."/>
            <person name="Guyot R."/>
            <person name="Kramer E.M."/>
            <person name="Hu Y."/>
            <person name="Yi X."/>
            <person name="Qi Y."/>
            <person name="Xu X."/>
            <person name="Gao Z."/>
            <person name="Pan H."/>
            <person name="Jian J."/>
            <person name="Tian Y."/>
            <person name="Yue Z."/>
            <person name="Xu Y."/>
        </authorList>
    </citation>
    <scope>NUCLEOTIDE SEQUENCE [LARGE SCALE GENOMIC DNA]</scope>
    <source>
        <strain evidence="2">cv. Dabenzi</strain>
    </source>
</reference>
<accession>A0A218WA94</accession>
<name>A0A218WA94_PUNGR</name>
<evidence type="ECO:0000313" key="1">
    <source>
        <dbReference type="EMBL" id="OWM69576.1"/>
    </source>
</evidence>
<protein>
    <submittedName>
        <fullName evidence="1">Uncharacterized protein</fullName>
    </submittedName>
</protein>
<comment type="caution">
    <text evidence="1">The sequence shown here is derived from an EMBL/GenBank/DDBJ whole genome shotgun (WGS) entry which is preliminary data.</text>
</comment>
<proteinExistence type="predicted"/>
<evidence type="ECO:0000313" key="2">
    <source>
        <dbReference type="Proteomes" id="UP000197138"/>
    </source>
</evidence>